<dbReference type="InterPro" id="IPR002182">
    <property type="entry name" value="NB-ARC"/>
</dbReference>
<dbReference type="EMBL" id="JAAIUW010000008">
    <property type="protein sequence ID" value="KAF7820490.1"/>
    <property type="molecule type" value="Genomic_DNA"/>
</dbReference>
<dbReference type="SUPFAM" id="SSF52540">
    <property type="entry name" value="P-loop containing nucleoside triphosphate hydrolases"/>
    <property type="match status" value="1"/>
</dbReference>
<feature type="domain" description="Disease resistance protein winged helix" evidence="6">
    <location>
        <begin position="462"/>
        <end position="536"/>
    </location>
</feature>
<feature type="domain" description="NB-ARC" evidence="4">
    <location>
        <begin position="194"/>
        <end position="369"/>
    </location>
</feature>
<dbReference type="Gene3D" id="1.20.5.4130">
    <property type="match status" value="1"/>
</dbReference>
<dbReference type="InterPro" id="IPR036388">
    <property type="entry name" value="WH-like_DNA-bd_sf"/>
</dbReference>
<dbReference type="InterPro" id="IPR044974">
    <property type="entry name" value="Disease_R_plants"/>
</dbReference>
<evidence type="ECO:0000313" key="8">
    <source>
        <dbReference type="EMBL" id="KAF7820490.1"/>
    </source>
</evidence>
<evidence type="ECO:0000259" key="4">
    <source>
        <dbReference type="Pfam" id="PF00931"/>
    </source>
</evidence>
<protein>
    <submittedName>
        <fullName evidence="8">Putative disease resistance protein</fullName>
    </submittedName>
</protein>
<dbReference type="InterPro" id="IPR058922">
    <property type="entry name" value="WHD_DRP"/>
</dbReference>
<dbReference type="Pfam" id="PF23559">
    <property type="entry name" value="WHD_DRP"/>
    <property type="match status" value="1"/>
</dbReference>
<dbReference type="Pfam" id="PF18052">
    <property type="entry name" value="Rx_N"/>
    <property type="match status" value="1"/>
</dbReference>
<dbReference type="FunFam" id="1.10.8.430:FF:000003">
    <property type="entry name" value="Probable disease resistance protein At5g66910"/>
    <property type="match status" value="1"/>
</dbReference>
<sequence>MWRLCEKSKGERALRVEGREQPKVYVRMCFSSHVVALGRERNTTIRVDRLFDMLSEEVRLFHGVRDQVEQMQKELKRMQCFLRDAERRQGEDESVRNWISEIKTLAYKAEDVIELYALKAAHGIIYKRVKYLHNVGSEILSINSQISDLTRSLQTYGVNVIRDREDSTFAFERQRELRWAYSHILEEHIVGLDENINQVVGWLVTEDKHCRVVYIYGMGGLGKTTLAKNVYHHDAIRRHFDGFAWAYVSQQCKKRDIWEGILLKLTSPTKEGRDEILKMRDDELAKRLYEVQKEKQCLIILDDIWSNEAWEILRPAFPSENTRSKLVFTSRTTDIALRVDPECLLHKIGYLNEDQSWALFQMKAFPRKDDSEYTISNDLERLGREMVVKCAGLPLAIIVLGGLLATKEDSLSEWKRVHRYLTSHLIRGEVPEIQSKLFDVLDLSYHDLPCQLKLCFLYLSQFPEDSEIPRNKLIRLLVSEGVVSSQYEIERDETMEDIAERYLGNLLSRCMIQVGRMGSTDRIRSYRLHDLMRDLCLTKAKQEDFMHIISGFQEDGRIDAKPVGDVRRLAIFLDQHVNQLIPCNHKSIEKVRSLLYFHENKCRLEGWKSMKKVFENFKLLRVLDLEGIKVKDGNCLPKEVGNLLWLKFLSLKKTYIRILPSSIGNLENLQTLNLQTVNKVTWDSSVQIPNVLWKMRRLRHLYLPKWCGNITDNLQLENLVNLQTLVNFPANKCDVRDLLKLSKLRKLVLNDPRCFQEFSEIFSPQNDKLEYLQSLSLKTEMFAFPKMVIELENLMLGCPSLHKLHIEGRIERLPEVPLFPPHLAKLTLWGSRLLEDPMVMLEKLPNLKFLDGWEMFIGKKMVCSQNGFPQLKFLALRGLPNLEEWTIENQAFPKLYRLAISDCYKLKIVPDGMKFVVSLRELEIRWMPKSFKTRIGNGGEDYDKIQHVPNIAFLDYVCNTRFDNTYQWLSSPDQEVTDSDESACKDNVTDI</sequence>
<dbReference type="Pfam" id="PF00931">
    <property type="entry name" value="NB-ARC"/>
    <property type="match status" value="1"/>
</dbReference>
<reference evidence="8" key="1">
    <citation type="submission" date="2020-09" db="EMBL/GenBank/DDBJ databases">
        <title>Genome-Enabled Discovery of Anthraquinone Biosynthesis in Senna tora.</title>
        <authorList>
            <person name="Kang S.-H."/>
            <person name="Pandey R.P."/>
            <person name="Lee C.-M."/>
            <person name="Sim J.-S."/>
            <person name="Jeong J.-T."/>
            <person name="Choi B.-S."/>
            <person name="Jung M."/>
            <person name="Ginzburg D."/>
            <person name="Zhao K."/>
            <person name="Won S.Y."/>
            <person name="Oh T.-J."/>
            <person name="Yu Y."/>
            <person name="Kim N.-H."/>
            <person name="Lee O.R."/>
            <person name="Lee T.-H."/>
            <person name="Bashyal P."/>
            <person name="Kim T.-S."/>
            <person name="Lee W.-H."/>
            <person name="Kawkins C."/>
            <person name="Kim C.-K."/>
            <person name="Kim J.S."/>
            <person name="Ahn B.O."/>
            <person name="Rhee S.Y."/>
            <person name="Sohng J.K."/>
        </authorList>
    </citation>
    <scope>NUCLEOTIDE SEQUENCE</scope>
    <source>
        <tissue evidence="8">Leaf</tissue>
    </source>
</reference>
<dbReference type="Gene3D" id="1.10.8.430">
    <property type="entry name" value="Helical domain of apoptotic protease-activating factors"/>
    <property type="match status" value="1"/>
</dbReference>
<accession>A0A834WEN0</accession>
<dbReference type="CDD" id="cd14798">
    <property type="entry name" value="RX-CC_like"/>
    <property type="match status" value="1"/>
</dbReference>
<dbReference type="Gene3D" id="3.40.50.300">
    <property type="entry name" value="P-loop containing nucleotide triphosphate hydrolases"/>
    <property type="match status" value="1"/>
</dbReference>
<dbReference type="Proteomes" id="UP000634136">
    <property type="component" value="Unassembled WGS sequence"/>
</dbReference>
<dbReference type="Pfam" id="PF23598">
    <property type="entry name" value="LRR_14"/>
    <property type="match status" value="1"/>
</dbReference>
<dbReference type="InterPro" id="IPR041118">
    <property type="entry name" value="Rx_N"/>
</dbReference>
<keyword evidence="3" id="KW-0611">Plant defense</keyword>
<dbReference type="PANTHER" id="PTHR23155">
    <property type="entry name" value="DISEASE RESISTANCE PROTEIN RP"/>
    <property type="match status" value="1"/>
</dbReference>
<evidence type="ECO:0000259" key="5">
    <source>
        <dbReference type="Pfam" id="PF18052"/>
    </source>
</evidence>
<keyword evidence="9" id="KW-1185">Reference proteome</keyword>
<dbReference type="OrthoDB" id="646178at2759"/>
<evidence type="ECO:0000256" key="1">
    <source>
        <dbReference type="ARBA" id="ARBA00022737"/>
    </source>
</evidence>
<evidence type="ECO:0000259" key="6">
    <source>
        <dbReference type="Pfam" id="PF23559"/>
    </source>
</evidence>
<evidence type="ECO:0000256" key="2">
    <source>
        <dbReference type="ARBA" id="ARBA00022741"/>
    </source>
</evidence>
<dbReference type="Gene3D" id="1.10.10.10">
    <property type="entry name" value="Winged helix-like DNA-binding domain superfamily/Winged helix DNA-binding domain"/>
    <property type="match status" value="1"/>
</dbReference>
<dbReference type="InterPro" id="IPR032675">
    <property type="entry name" value="LRR_dom_sf"/>
</dbReference>
<dbReference type="Gene3D" id="3.80.10.10">
    <property type="entry name" value="Ribonuclease Inhibitor"/>
    <property type="match status" value="2"/>
</dbReference>
<evidence type="ECO:0000259" key="7">
    <source>
        <dbReference type="Pfam" id="PF23598"/>
    </source>
</evidence>
<comment type="caution">
    <text evidence="8">The sequence shown here is derived from an EMBL/GenBank/DDBJ whole genome shotgun (WGS) entry which is preliminary data.</text>
</comment>
<dbReference type="GO" id="GO:0098542">
    <property type="term" value="P:defense response to other organism"/>
    <property type="evidence" value="ECO:0007669"/>
    <property type="project" value="TreeGrafter"/>
</dbReference>
<gene>
    <name evidence="8" type="ORF">G2W53_025945</name>
</gene>
<dbReference type="FunFam" id="1.10.10.10:FF:000322">
    <property type="entry name" value="Probable disease resistance protein At1g63360"/>
    <property type="match status" value="1"/>
</dbReference>
<dbReference type="FunFam" id="3.40.50.300:FF:001091">
    <property type="entry name" value="Probable disease resistance protein At1g61300"/>
    <property type="match status" value="1"/>
</dbReference>
<dbReference type="PRINTS" id="PR00364">
    <property type="entry name" value="DISEASERSIST"/>
</dbReference>
<name>A0A834WEN0_9FABA</name>
<keyword evidence="1" id="KW-0677">Repeat</keyword>
<dbReference type="GO" id="GO:0043531">
    <property type="term" value="F:ADP binding"/>
    <property type="evidence" value="ECO:0007669"/>
    <property type="project" value="InterPro"/>
</dbReference>
<evidence type="ECO:0000313" key="9">
    <source>
        <dbReference type="Proteomes" id="UP000634136"/>
    </source>
</evidence>
<evidence type="ECO:0000256" key="3">
    <source>
        <dbReference type="ARBA" id="ARBA00022821"/>
    </source>
</evidence>
<dbReference type="SUPFAM" id="SSF52058">
    <property type="entry name" value="L domain-like"/>
    <property type="match status" value="1"/>
</dbReference>
<dbReference type="AlphaFoldDB" id="A0A834WEN0"/>
<dbReference type="InterPro" id="IPR038005">
    <property type="entry name" value="RX-like_CC"/>
</dbReference>
<feature type="domain" description="Disease resistance R13L4/SHOC-2-like LRR" evidence="7">
    <location>
        <begin position="591"/>
        <end position="923"/>
    </location>
</feature>
<proteinExistence type="predicted"/>
<dbReference type="InterPro" id="IPR042197">
    <property type="entry name" value="Apaf_helical"/>
</dbReference>
<feature type="domain" description="Disease resistance N-terminal" evidence="5">
    <location>
        <begin position="47"/>
        <end position="122"/>
    </location>
</feature>
<dbReference type="InterPro" id="IPR027417">
    <property type="entry name" value="P-loop_NTPase"/>
</dbReference>
<dbReference type="PANTHER" id="PTHR23155:SF1185">
    <property type="entry name" value="DISEASE RESISTANCE RPP8-LIKE PROTEIN 3-RELATED"/>
    <property type="match status" value="1"/>
</dbReference>
<keyword evidence="2" id="KW-0547">Nucleotide-binding</keyword>
<organism evidence="8 9">
    <name type="scientific">Senna tora</name>
    <dbReference type="NCBI Taxonomy" id="362788"/>
    <lineage>
        <taxon>Eukaryota</taxon>
        <taxon>Viridiplantae</taxon>
        <taxon>Streptophyta</taxon>
        <taxon>Embryophyta</taxon>
        <taxon>Tracheophyta</taxon>
        <taxon>Spermatophyta</taxon>
        <taxon>Magnoliopsida</taxon>
        <taxon>eudicotyledons</taxon>
        <taxon>Gunneridae</taxon>
        <taxon>Pentapetalae</taxon>
        <taxon>rosids</taxon>
        <taxon>fabids</taxon>
        <taxon>Fabales</taxon>
        <taxon>Fabaceae</taxon>
        <taxon>Caesalpinioideae</taxon>
        <taxon>Cassia clade</taxon>
        <taxon>Senna</taxon>
    </lineage>
</organism>
<dbReference type="InterPro" id="IPR055414">
    <property type="entry name" value="LRR_R13L4/SHOC2-like"/>
</dbReference>